<evidence type="ECO:0000313" key="1">
    <source>
        <dbReference type="EMBL" id="GAA1429250.1"/>
    </source>
</evidence>
<sequence length="59" mass="6825">MTASELYASLPEDVRNESSRMDFEDFLEHFHRAGVADLEDDGTVRVRSLGEARFRRTVH</sequence>
<evidence type="ECO:0000313" key="2">
    <source>
        <dbReference type="Proteomes" id="UP001500973"/>
    </source>
</evidence>
<dbReference type="RefSeq" id="WP_344014835.1">
    <property type="nucleotide sequence ID" value="NZ_BAAAIZ010000069.1"/>
</dbReference>
<proteinExistence type="predicted"/>
<name>A0ABP4JW71_9ACTN</name>
<accession>A0ABP4JW71</accession>
<dbReference type="Proteomes" id="UP001500973">
    <property type="component" value="Unassembled WGS sequence"/>
</dbReference>
<protein>
    <submittedName>
        <fullName evidence="1">Uncharacterized protein</fullName>
    </submittedName>
</protein>
<gene>
    <name evidence="1" type="ORF">GCM10009601_44060</name>
</gene>
<comment type="caution">
    <text evidence="1">The sequence shown here is derived from an EMBL/GenBank/DDBJ whole genome shotgun (WGS) entry which is preliminary data.</text>
</comment>
<dbReference type="EMBL" id="BAAAIZ010000069">
    <property type="protein sequence ID" value="GAA1429250.1"/>
    <property type="molecule type" value="Genomic_DNA"/>
</dbReference>
<reference evidence="2" key="1">
    <citation type="journal article" date="2019" name="Int. J. Syst. Evol. Microbiol.">
        <title>The Global Catalogue of Microorganisms (GCM) 10K type strain sequencing project: providing services to taxonomists for standard genome sequencing and annotation.</title>
        <authorList>
            <consortium name="The Broad Institute Genomics Platform"/>
            <consortium name="The Broad Institute Genome Sequencing Center for Infectious Disease"/>
            <person name="Wu L."/>
            <person name="Ma J."/>
        </authorList>
    </citation>
    <scope>NUCLEOTIDE SEQUENCE [LARGE SCALE GENOMIC DNA]</scope>
    <source>
        <strain evidence="2">JCM 11756</strain>
    </source>
</reference>
<keyword evidence="2" id="KW-1185">Reference proteome</keyword>
<organism evidence="1 2">
    <name type="scientific">Streptomyces thermospinosisporus</name>
    <dbReference type="NCBI Taxonomy" id="161482"/>
    <lineage>
        <taxon>Bacteria</taxon>
        <taxon>Bacillati</taxon>
        <taxon>Actinomycetota</taxon>
        <taxon>Actinomycetes</taxon>
        <taxon>Kitasatosporales</taxon>
        <taxon>Streptomycetaceae</taxon>
        <taxon>Streptomyces</taxon>
    </lineage>
</organism>